<keyword evidence="1" id="KW-0560">Oxidoreductase</keyword>
<dbReference type="GO" id="GO:0004601">
    <property type="term" value="F:peroxidase activity"/>
    <property type="evidence" value="ECO:0007669"/>
    <property type="project" value="UniProtKB-KW"/>
</dbReference>
<dbReference type="GO" id="GO:0005615">
    <property type="term" value="C:extracellular space"/>
    <property type="evidence" value="ECO:0007669"/>
    <property type="project" value="TreeGrafter"/>
</dbReference>
<evidence type="ECO:0000256" key="1">
    <source>
        <dbReference type="ARBA" id="ARBA00022559"/>
    </source>
</evidence>
<dbReference type="PANTHER" id="PTHR11475">
    <property type="entry name" value="OXIDASE/PEROXIDASE"/>
    <property type="match status" value="1"/>
</dbReference>
<dbReference type="Proteomes" id="UP000050741">
    <property type="component" value="Unassembled WGS sequence"/>
</dbReference>
<dbReference type="Pfam" id="PF03098">
    <property type="entry name" value="An_peroxidase"/>
    <property type="match status" value="2"/>
</dbReference>
<dbReference type="InterPro" id="IPR010255">
    <property type="entry name" value="Haem_peroxidase_sf"/>
</dbReference>
<reference evidence="2" key="1">
    <citation type="submission" date="2013-12" db="EMBL/GenBank/DDBJ databases">
        <authorList>
            <person name="Aslett M."/>
        </authorList>
    </citation>
    <scope>NUCLEOTIDE SEQUENCE [LARGE SCALE GENOMIC DNA]</scope>
    <source>
        <strain evidence="2">Lindley</strain>
    </source>
</reference>
<keyword evidence="2" id="KW-1185">Reference proteome</keyword>
<dbReference type="PROSITE" id="PS50292">
    <property type="entry name" value="PEROXIDASE_3"/>
    <property type="match status" value="1"/>
</dbReference>
<reference evidence="2" key="2">
    <citation type="submission" date="2014-05" db="EMBL/GenBank/DDBJ databases">
        <title>The genome and life-stage specific transcriptomes of Globodera pallida elucidate key aspects of plant parasitism by a cyst nematode.</title>
        <authorList>
            <person name="Cotton J.A."/>
            <person name="Lilley C.J."/>
            <person name="Jones L.M."/>
            <person name="Kikuchi T."/>
            <person name="Reid A.J."/>
            <person name="Thorpe P."/>
            <person name="Tsai I.J."/>
            <person name="Beasley H."/>
            <person name="Blok V."/>
            <person name="Cock P.J.A."/>
            <person name="Van den Akker S.E."/>
            <person name="Holroyd N."/>
            <person name="Hunt M."/>
            <person name="Mantelin S."/>
            <person name="Naghra H."/>
            <person name="Pain A."/>
            <person name="Palomares-Rius J.E."/>
            <person name="Zarowiecki M."/>
            <person name="Berriman M."/>
            <person name="Jones J.T."/>
            <person name="Urwin P.E."/>
        </authorList>
    </citation>
    <scope>NUCLEOTIDE SEQUENCE [LARGE SCALE GENOMIC DNA]</scope>
    <source>
        <strain evidence="2">Lindley</strain>
    </source>
</reference>
<dbReference type="SUPFAM" id="SSF48113">
    <property type="entry name" value="Heme-dependent peroxidases"/>
    <property type="match status" value="1"/>
</dbReference>
<dbReference type="PANTHER" id="PTHR11475:SF58">
    <property type="entry name" value="PEROXIDASIN"/>
    <property type="match status" value="1"/>
</dbReference>
<sequence>MASTHRFPKPNPRTISFELVSTEQVTPHSMYSAMLMQWGQFVDHDLDFIATALSRQTYTGGARQVTFREQVNIITSYLDGSQIYGSTEVDALDLRDLFSDHGQLRFDIVSSAQKPYLPFERDSSMDCRRNFSVENPIRCFLSGDFRANEQFIKFLISVNLNILPTYALPEGIENSVALREEMIQNKKMLVTLQKEMKHVIAKMAEVNKSNKAKMDLIFKSNMVLIVNLNILPTYALPEGIENSVALREEMIQNKKMLVTL</sequence>
<dbReference type="InterPro" id="IPR037120">
    <property type="entry name" value="Haem_peroxidase_sf_animal"/>
</dbReference>
<proteinExistence type="predicted"/>
<dbReference type="WBParaSite" id="GPLIN_001510600">
    <property type="protein sequence ID" value="GPLIN_001510600"/>
    <property type="gene ID" value="GPLIN_001510600"/>
</dbReference>
<dbReference type="InterPro" id="IPR019791">
    <property type="entry name" value="Haem_peroxidase_animal"/>
</dbReference>
<protein>
    <submittedName>
        <fullName evidence="3">Peroxidasin</fullName>
    </submittedName>
</protein>
<evidence type="ECO:0000313" key="3">
    <source>
        <dbReference type="WBParaSite" id="GPLIN_001510600"/>
    </source>
</evidence>
<keyword evidence="1" id="KW-0575">Peroxidase</keyword>
<organism evidence="2 3">
    <name type="scientific">Globodera pallida</name>
    <name type="common">Potato cyst nematode worm</name>
    <name type="synonym">Heterodera pallida</name>
    <dbReference type="NCBI Taxonomy" id="36090"/>
    <lineage>
        <taxon>Eukaryota</taxon>
        <taxon>Metazoa</taxon>
        <taxon>Ecdysozoa</taxon>
        <taxon>Nematoda</taxon>
        <taxon>Chromadorea</taxon>
        <taxon>Rhabditida</taxon>
        <taxon>Tylenchina</taxon>
        <taxon>Tylenchomorpha</taxon>
        <taxon>Tylenchoidea</taxon>
        <taxon>Heteroderidae</taxon>
        <taxon>Heteroderinae</taxon>
        <taxon>Globodera</taxon>
    </lineage>
</organism>
<dbReference type="GO" id="GO:0020037">
    <property type="term" value="F:heme binding"/>
    <property type="evidence" value="ECO:0007669"/>
    <property type="project" value="InterPro"/>
</dbReference>
<evidence type="ECO:0000313" key="2">
    <source>
        <dbReference type="Proteomes" id="UP000050741"/>
    </source>
</evidence>
<dbReference type="GO" id="GO:0006979">
    <property type="term" value="P:response to oxidative stress"/>
    <property type="evidence" value="ECO:0007669"/>
    <property type="project" value="InterPro"/>
</dbReference>
<reference evidence="3" key="3">
    <citation type="submission" date="2016-06" db="UniProtKB">
        <authorList>
            <consortium name="WormBaseParasite"/>
        </authorList>
    </citation>
    <scope>IDENTIFICATION</scope>
</reference>
<accession>A0A183CQE8</accession>
<dbReference type="Gene3D" id="1.10.640.10">
    <property type="entry name" value="Haem peroxidase domain superfamily, animal type"/>
    <property type="match status" value="1"/>
</dbReference>
<name>A0A183CQE8_GLOPA</name>
<dbReference type="AlphaFoldDB" id="A0A183CQE8"/>